<evidence type="ECO:0000313" key="3">
    <source>
        <dbReference type="EMBL" id="WFT75695.1"/>
    </source>
</evidence>
<dbReference type="EMBL" id="CP121671">
    <property type="protein sequence ID" value="WFT75695.1"/>
    <property type="molecule type" value="Genomic_DNA"/>
</dbReference>
<keyword evidence="1" id="KW-1133">Transmembrane helix</keyword>
<evidence type="ECO:0000256" key="1">
    <source>
        <dbReference type="SAM" id="Phobius"/>
    </source>
</evidence>
<dbReference type="Proteomes" id="UP001221597">
    <property type="component" value="Chromosome"/>
</dbReference>
<feature type="transmembrane region" description="Helical" evidence="1">
    <location>
        <begin position="44"/>
        <end position="67"/>
    </location>
</feature>
<keyword evidence="1" id="KW-0472">Membrane</keyword>
<dbReference type="InterPro" id="IPR009589">
    <property type="entry name" value="PH_YyaB-like"/>
</dbReference>
<evidence type="ECO:0000259" key="2">
    <source>
        <dbReference type="Pfam" id="PF06713"/>
    </source>
</evidence>
<keyword evidence="4" id="KW-1185">Reference proteome</keyword>
<name>A0ABY8J4K9_9BACI</name>
<dbReference type="Pfam" id="PF06713">
    <property type="entry name" value="bPH_4"/>
    <property type="match status" value="1"/>
</dbReference>
<reference evidence="3 4" key="1">
    <citation type="submission" date="2023-04" db="EMBL/GenBank/DDBJ databases">
        <title>Genome sequence of Halobacillus naozhouensis KACC 21980.</title>
        <authorList>
            <person name="Kim S."/>
            <person name="Heo J."/>
            <person name="Kwon S.-W."/>
        </authorList>
    </citation>
    <scope>NUCLEOTIDE SEQUENCE [LARGE SCALE GENOMIC DNA]</scope>
    <source>
        <strain evidence="3 4">KCTC 13234</strain>
    </source>
</reference>
<keyword evidence="1" id="KW-0812">Transmembrane</keyword>
<evidence type="ECO:0000313" key="4">
    <source>
        <dbReference type="Proteomes" id="UP001221597"/>
    </source>
</evidence>
<accession>A0ABY8J4K9</accession>
<feature type="domain" description="Uncharacterized protein YyaB-like PH" evidence="2">
    <location>
        <begin position="64"/>
        <end position="140"/>
    </location>
</feature>
<sequence length="148" mass="17142">MRFRSKIDSMFIAITSVVLLIIGIVFLVPYIFDESTHTFTFTAVWLSIFFLTIAFILWVSFSINYTFHETYLHVKGGPFFSKIPYDEITKVAPTEDIYTGYRLLSSSKGIEIHYKSGILGSVKISPREKHRFLSELKKHCPQAEVYEK</sequence>
<gene>
    <name evidence="3" type="ORF">P9989_04715</name>
</gene>
<dbReference type="RefSeq" id="WP_283077661.1">
    <property type="nucleotide sequence ID" value="NZ_CP121671.1"/>
</dbReference>
<protein>
    <submittedName>
        <fullName evidence="3">PH domain-containing protein</fullName>
    </submittedName>
</protein>
<proteinExistence type="predicted"/>
<organism evidence="3 4">
    <name type="scientific">Halobacillus naozhouensis</name>
    <dbReference type="NCBI Taxonomy" id="554880"/>
    <lineage>
        <taxon>Bacteria</taxon>
        <taxon>Bacillati</taxon>
        <taxon>Bacillota</taxon>
        <taxon>Bacilli</taxon>
        <taxon>Bacillales</taxon>
        <taxon>Bacillaceae</taxon>
        <taxon>Halobacillus</taxon>
    </lineage>
</organism>
<feature type="transmembrane region" description="Helical" evidence="1">
    <location>
        <begin position="12"/>
        <end position="32"/>
    </location>
</feature>